<reference evidence="1 2" key="1">
    <citation type="submission" date="2020-08" db="EMBL/GenBank/DDBJ databases">
        <title>Genomic Encyclopedia of Type Strains, Phase III (KMG-III): the genomes of soil and plant-associated and newly described type strains.</title>
        <authorList>
            <person name="Whitman W."/>
        </authorList>
    </citation>
    <scope>NUCLEOTIDE SEQUENCE [LARGE SCALE GENOMIC DNA]</scope>
    <source>
        <strain evidence="1 2">CECT 3265</strain>
    </source>
</reference>
<gene>
    <name evidence="1" type="ORF">FHS38_006538</name>
</gene>
<protein>
    <submittedName>
        <fullName evidence="1">Uncharacterized protein</fullName>
    </submittedName>
</protein>
<dbReference type="RefSeq" id="WP_184739648.1">
    <property type="nucleotide sequence ID" value="NZ_BMRW01000017.1"/>
</dbReference>
<proteinExistence type="predicted"/>
<dbReference type="Proteomes" id="UP000556436">
    <property type="component" value="Unassembled WGS sequence"/>
</dbReference>
<dbReference type="EMBL" id="JACHJG010000019">
    <property type="protein sequence ID" value="MBB4890453.1"/>
    <property type="molecule type" value="Genomic_DNA"/>
</dbReference>
<keyword evidence="2" id="KW-1185">Reference proteome</keyword>
<comment type="caution">
    <text evidence="1">The sequence shown here is derived from an EMBL/GenBank/DDBJ whole genome shotgun (WGS) entry which is preliminary data.</text>
</comment>
<evidence type="ECO:0000313" key="2">
    <source>
        <dbReference type="Proteomes" id="UP000556436"/>
    </source>
</evidence>
<accession>A0A7W7LHP6</accession>
<dbReference type="AlphaFoldDB" id="A0A7W7LHP6"/>
<evidence type="ECO:0000313" key="1">
    <source>
        <dbReference type="EMBL" id="MBB4890453.1"/>
    </source>
</evidence>
<organism evidence="1 2">
    <name type="scientific">Streptomyces netropsis</name>
    <name type="common">Streptoverticillium netropsis</name>
    <dbReference type="NCBI Taxonomy" id="55404"/>
    <lineage>
        <taxon>Bacteria</taxon>
        <taxon>Bacillati</taxon>
        <taxon>Actinomycetota</taxon>
        <taxon>Actinomycetes</taxon>
        <taxon>Kitasatosporales</taxon>
        <taxon>Streptomycetaceae</taxon>
        <taxon>Streptomyces</taxon>
    </lineage>
</organism>
<sequence>MTPVQFRDQHGDSDTWTTADFESYEHLVEGADPDIACATRDRLIIIGRHVHDGRVVVGLVPLPLLAA</sequence>
<name>A0A7W7LHP6_STRNE</name>